<dbReference type="PROSITE" id="PS51671">
    <property type="entry name" value="ACT"/>
    <property type="match status" value="2"/>
</dbReference>
<dbReference type="Proteomes" id="UP000307999">
    <property type="component" value="Unassembled WGS sequence"/>
</dbReference>
<evidence type="ECO:0000313" key="3">
    <source>
        <dbReference type="EMBL" id="TKB44496.1"/>
    </source>
</evidence>
<comment type="subcellular location">
    <subcellularLocation>
        <location evidence="1">Cytoplasm</location>
    </subcellularLocation>
</comment>
<proteinExistence type="predicted"/>
<dbReference type="PANTHER" id="PTHR34875">
    <property type="entry name" value="UPF0237 PROTEIN MJ1558"/>
    <property type="match status" value="1"/>
</dbReference>
<keyword evidence="1" id="KW-0963">Cytoplasm</keyword>
<keyword evidence="1" id="KW-0678">Repressor</keyword>
<dbReference type="GO" id="GO:0006355">
    <property type="term" value="P:regulation of DNA-templated transcription"/>
    <property type="evidence" value="ECO:0007669"/>
    <property type="project" value="UniProtKB-UniRule"/>
</dbReference>
<dbReference type="PIRSF" id="PIRSF028103">
    <property type="entry name" value="GcvR"/>
    <property type="match status" value="1"/>
</dbReference>
<organism evidence="3 4">
    <name type="scientific">Thalassotalea mangrovi</name>
    <dbReference type="NCBI Taxonomy" id="2572245"/>
    <lineage>
        <taxon>Bacteria</taxon>
        <taxon>Pseudomonadati</taxon>
        <taxon>Pseudomonadota</taxon>
        <taxon>Gammaproteobacteria</taxon>
        <taxon>Alteromonadales</taxon>
        <taxon>Colwelliaceae</taxon>
        <taxon>Thalassotalea</taxon>
    </lineage>
</organism>
<dbReference type="InterPro" id="IPR002912">
    <property type="entry name" value="ACT_dom"/>
</dbReference>
<accession>A0A4U1B485</accession>
<gene>
    <name evidence="3" type="ORF">E8M12_11430</name>
</gene>
<dbReference type="AlphaFoldDB" id="A0A4U1B485"/>
<evidence type="ECO:0000256" key="1">
    <source>
        <dbReference type="PIRNR" id="PIRNR028103"/>
    </source>
</evidence>
<dbReference type="Gene3D" id="3.30.70.260">
    <property type="match status" value="2"/>
</dbReference>
<feature type="domain" description="ACT" evidence="2">
    <location>
        <begin position="5"/>
        <end position="78"/>
    </location>
</feature>
<dbReference type="InterPro" id="IPR050990">
    <property type="entry name" value="UPF0237/GcvR_regulator"/>
</dbReference>
<dbReference type="EMBL" id="SWDB01000028">
    <property type="protein sequence ID" value="TKB44496.1"/>
    <property type="molecule type" value="Genomic_DNA"/>
</dbReference>
<protein>
    <recommendedName>
        <fullName evidence="1">Glycine cleavage system transcriptional repressor</fullName>
    </recommendedName>
</protein>
<comment type="caution">
    <text evidence="3">The sequence shown here is derived from an EMBL/GenBank/DDBJ whole genome shotgun (WGS) entry which is preliminary data.</text>
</comment>
<feature type="domain" description="ACT" evidence="2">
    <location>
        <begin position="87"/>
        <end position="166"/>
    </location>
</feature>
<reference evidence="3 4" key="1">
    <citation type="submission" date="2019-04" db="EMBL/GenBank/DDBJ databases">
        <title>Thalassotalea guangxiensis sp. nov., isolated from sediment of the coastal wetland.</title>
        <authorList>
            <person name="Zheng S."/>
            <person name="Zhang D."/>
        </authorList>
    </citation>
    <scope>NUCLEOTIDE SEQUENCE [LARGE SCALE GENOMIC DNA]</scope>
    <source>
        <strain evidence="3 4">ZS-4</strain>
    </source>
</reference>
<dbReference type="Pfam" id="PF13291">
    <property type="entry name" value="ACT_4"/>
    <property type="match status" value="1"/>
</dbReference>
<dbReference type="InterPro" id="IPR016867">
    <property type="entry name" value="GcvR"/>
</dbReference>
<keyword evidence="4" id="KW-1185">Reference proteome</keyword>
<dbReference type="Pfam" id="PF13740">
    <property type="entry name" value="ACT_6"/>
    <property type="match status" value="1"/>
</dbReference>
<dbReference type="RefSeq" id="WP_136736278.1">
    <property type="nucleotide sequence ID" value="NZ_SWDB01000028.1"/>
</dbReference>
<dbReference type="SUPFAM" id="SSF55021">
    <property type="entry name" value="ACT-like"/>
    <property type="match status" value="2"/>
</dbReference>
<evidence type="ECO:0000259" key="2">
    <source>
        <dbReference type="PROSITE" id="PS51671"/>
    </source>
</evidence>
<dbReference type="PANTHER" id="PTHR34875:SF6">
    <property type="entry name" value="UPF0237 PROTEIN MJ1558"/>
    <property type="match status" value="1"/>
</dbReference>
<dbReference type="InterPro" id="IPR045865">
    <property type="entry name" value="ACT-like_dom_sf"/>
</dbReference>
<dbReference type="OrthoDB" id="12860at2"/>
<evidence type="ECO:0000313" key="4">
    <source>
        <dbReference type="Proteomes" id="UP000307999"/>
    </source>
</evidence>
<sequence>MKHIVISFLGKDKPGIVDTLAKVIKQHHGNWQTSSMRKLSGFFAGILEVSVDNEHGDALVAALKDIEGLQVSTAISEPELEKEETIRLDLTANDRTGIITEISSVIHAQGGNLVKLVSTQGNAPHFGQKLFKATATVAISGDEHIESLVNALEDIANDLIVDVIVS</sequence>
<keyword evidence="1" id="KW-0804">Transcription</keyword>
<name>A0A4U1B485_9GAMM</name>
<dbReference type="GO" id="GO:0005737">
    <property type="term" value="C:cytoplasm"/>
    <property type="evidence" value="ECO:0007669"/>
    <property type="project" value="UniProtKB-SubCell"/>
</dbReference>